<sequence length="281" mass="31816">MTRTELPQSDLFPTIDLERLVANSSSENAKLLEACKSNGVFYLDFRNYAATRDIGRQTEAIYAVSDRYFEQPIEVKMKDLRKDQPASSDRGFKFYDFEETFEISHDEMQQGSSRLSGPLAENEPLLNEFHSHCHKASHLILSRLEEALNIPLRSSHRPGQPSETGLKLVAEPSFPTIADVPETKHTDSGTLTFVFYDKWGLQTHLAEKGPEDRTENWAFIPPPAPGCVVVHVANTLQRLSKNQLRSPVHRTSQPEDGQEKRYVLTYFLRPEDAAKTQAVVA</sequence>
<dbReference type="InterPro" id="IPR044861">
    <property type="entry name" value="IPNS-like_FE2OG_OXY"/>
</dbReference>
<name>A0A5N7BTF2_PETAA</name>
<dbReference type="Pfam" id="PF14226">
    <property type="entry name" value="DIOX_N"/>
    <property type="match status" value="1"/>
</dbReference>
<dbReference type="SUPFAM" id="SSF51197">
    <property type="entry name" value="Clavaminate synthase-like"/>
    <property type="match status" value="1"/>
</dbReference>
<feature type="domain" description="Isopenicillin N synthase-like Fe(2+) 2OG dioxygenase" evidence="2">
    <location>
        <begin position="183"/>
        <end position="270"/>
    </location>
</feature>
<gene>
    <name evidence="4" type="ORF">BDV23DRAFT_188596</name>
</gene>
<feature type="domain" description="Non-haem dioxygenase N-terminal" evidence="3">
    <location>
        <begin position="13"/>
        <end position="92"/>
    </location>
</feature>
<dbReference type="AlphaFoldDB" id="A0A5N7BTF2"/>
<dbReference type="InterPro" id="IPR026992">
    <property type="entry name" value="DIOX_N"/>
</dbReference>
<evidence type="ECO:0000313" key="4">
    <source>
        <dbReference type="EMBL" id="KAE8385115.1"/>
    </source>
</evidence>
<dbReference type="Pfam" id="PF03171">
    <property type="entry name" value="2OG-FeII_Oxy"/>
    <property type="match status" value="1"/>
</dbReference>
<organism evidence="4">
    <name type="scientific">Petromyces alliaceus</name>
    <name type="common">Aspergillus alliaceus</name>
    <dbReference type="NCBI Taxonomy" id="209559"/>
    <lineage>
        <taxon>Eukaryota</taxon>
        <taxon>Fungi</taxon>
        <taxon>Dikarya</taxon>
        <taxon>Ascomycota</taxon>
        <taxon>Pezizomycotina</taxon>
        <taxon>Eurotiomycetes</taxon>
        <taxon>Eurotiomycetidae</taxon>
        <taxon>Eurotiales</taxon>
        <taxon>Aspergillaceae</taxon>
        <taxon>Aspergillus</taxon>
        <taxon>Aspergillus subgen. Circumdati</taxon>
    </lineage>
</organism>
<dbReference type="Proteomes" id="UP000326877">
    <property type="component" value="Unassembled WGS sequence"/>
</dbReference>
<protein>
    <recommendedName>
        <fullName evidence="5">Fe2OG dioxygenase domain-containing protein</fullName>
    </recommendedName>
</protein>
<evidence type="ECO:0000259" key="3">
    <source>
        <dbReference type="Pfam" id="PF14226"/>
    </source>
</evidence>
<proteinExistence type="inferred from homology"/>
<dbReference type="EMBL" id="ML735345">
    <property type="protein sequence ID" value="KAE8385115.1"/>
    <property type="molecule type" value="Genomic_DNA"/>
</dbReference>
<evidence type="ECO:0000256" key="1">
    <source>
        <dbReference type="ARBA" id="ARBA00008056"/>
    </source>
</evidence>
<dbReference type="PANTHER" id="PTHR47990">
    <property type="entry name" value="2-OXOGLUTARATE (2OG) AND FE(II)-DEPENDENT OXYGENASE SUPERFAMILY PROTEIN-RELATED"/>
    <property type="match status" value="1"/>
</dbReference>
<dbReference type="InterPro" id="IPR027443">
    <property type="entry name" value="IPNS-like_sf"/>
</dbReference>
<dbReference type="OrthoDB" id="288590at2759"/>
<comment type="similarity">
    <text evidence="1">Belongs to the iron/ascorbate-dependent oxidoreductase family.</text>
</comment>
<evidence type="ECO:0008006" key="5">
    <source>
        <dbReference type="Google" id="ProtNLM"/>
    </source>
</evidence>
<dbReference type="Gene3D" id="2.60.120.330">
    <property type="entry name" value="B-lactam Antibiotic, Isopenicillin N Synthase, Chain"/>
    <property type="match status" value="1"/>
</dbReference>
<reference evidence="4" key="1">
    <citation type="submission" date="2019-04" db="EMBL/GenBank/DDBJ databases">
        <title>Friends and foes A comparative genomics studyof 23 Aspergillus species from section Flavi.</title>
        <authorList>
            <consortium name="DOE Joint Genome Institute"/>
            <person name="Kjaerbolling I."/>
            <person name="Vesth T."/>
            <person name="Frisvad J.C."/>
            <person name="Nybo J.L."/>
            <person name="Theobald S."/>
            <person name="Kildgaard S."/>
            <person name="Isbrandt T."/>
            <person name="Kuo A."/>
            <person name="Sato A."/>
            <person name="Lyhne E.K."/>
            <person name="Kogle M.E."/>
            <person name="Wiebenga A."/>
            <person name="Kun R.S."/>
            <person name="Lubbers R.J."/>
            <person name="Makela M.R."/>
            <person name="Barry K."/>
            <person name="Chovatia M."/>
            <person name="Clum A."/>
            <person name="Daum C."/>
            <person name="Haridas S."/>
            <person name="He G."/>
            <person name="LaButti K."/>
            <person name="Lipzen A."/>
            <person name="Mondo S."/>
            <person name="Riley R."/>
            <person name="Salamov A."/>
            <person name="Simmons B.A."/>
            <person name="Magnuson J.K."/>
            <person name="Henrissat B."/>
            <person name="Mortensen U.H."/>
            <person name="Larsen T.O."/>
            <person name="Devries R.P."/>
            <person name="Grigoriev I.V."/>
            <person name="Machida M."/>
            <person name="Baker S.E."/>
            <person name="Andersen M.R."/>
        </authorList>
    </citation>
    <scope>NUCLEOTIDE SEQUENCE [LARGE SCALE GENOMIC DNA]</scope>
    <source>
        <strain evidence="4">IBT 14317</strain>
    </source>
</reference>
<dbReference type="InterPro" id="IPR050231">
    <property type="entry name" value="Iron_ascorbate_oxido_reductase"/>
</dbReference>
<evidence type="ECO:0000259" key="2">
    <source>
        <dbReference type="Pfam" id="PF03171"/>
    </source>
</evidence>
<accession>A0A5N7BTF2</accession>